<feature type="compositionally biased region" description="Basic and acidic residues" evidence="12">
    <location>
        <begin position="67"/>
        <end position="76"/>
    </location>
</feature>
<keyword evidence="2 10" id="KW-0158">Chromosome</keyword>
<evidence type="ECO:0000256" key="10">
    <source>
        <dbReference type="RuleBase" id="RU368072"/>
    </source>
</evidence>
<keyword evidence="4 10" id="KW-0498">Mitosis</keyword>
<evidence type="ECO:0000256" key="12">
    <source>
        <dbReference type="SAM" id="MobiDB-lite"/>
    </source>
</evidence>
<comment type="similarity">
    <text evidence="1 10">Belongs to the NDC80/HEC1 family.</text>
</comment>
<protein>
    <recommendedName>
        <fullName evidence="10">Kinetochore protein NDC80</fullName>
    </recommendedName>
</protein>
<dbReference type="GO" id="GO:0031262">
    <property type="term" value="C:Ndc80 complex"/>
    <property type="evidence" value="ECO:0007669"/>
    <property type="project" value="UniProtKB-UniRule"/>
</dbReference>
<dbReference type="GO" id="GO:0051315">
    <property type="term" value="P:attachment of mitotic spindle microtubules to kinetochore"/>
    <property type="evidence" value="ECO:0007669"/>
    <property type="project" value="UniProtKB-UniRule"/>
</dbReference>
<keyword evidence="6 11" id="KW-0175">Coiled coil</keyword>
<dbReference type="InterPro" id="IPR057091">
    <property type="entry name" value="NDC80_loop"/>
</dbReference>
<feature type="domain" description="Kinetochore protein Ndc80 CH" evidence="13">
    <location>
        <begin position="66"/>
        <end position="184"/>
    </location>
</feature>
<evidence type="ECO:0000259" key="13">
    <source>
        <dbReference type="Pfam" id="PF03801"/>
    </source>
</evidence>
<dbReference type="Pfam" id="PF24487">
    <property type="entry name" value="NDC80_loop"/>
    <property type="match status" value="1"/>
</dbReference>
<keyword evidence="16" id="KW-1185">Reference proteome</keyword>
<evidence type="ECO:0000256" key="2">
    <source>
        <dbReference type="ARBA" id="ARBA00022454"/>
    </source>
</evidence>
<evidence type="ECO:0000256" key="5">
    <source>
        <dbReference type="ARBA" id="ARBA00022838"/>
    </source>
</evidence>
<evidence type="ECO:0000256" key="9">
    <source>
        <dbReference type="ARBA" id="ARBA00023328"/>
    </source>
</evidence>
<dbReference type="PANTHER" id="PTHR10643:SF2">
    <property type="entry name" value="KINETOCHORE PROTEIN NDC80 HOMOLOG"/>
    <property type="match status" value="1"/>
</dbReference>
<reference evidence="15 16" key="1">
    <citation type="journal article" date="2024" name="Science">
        <title>Giant polyketide synthase enzymes in the biosynthesis of giant marine polyether toxins.</title>
        <authorList>
            <person name="Fallon T.R."/>
            <person name="Shende V.V."/>
            <person name="Wierzbicki I.H."/>
            <person name="Pendleton A.L."/>
            <person name="Watervoot N.F."/>
            <person name="Auber R.P."/>
            <person name="Gonzalez D.J."/>
            <person name="Wisecaver J.H."/>
            <person name="Moore B.S."/>
        </authorList>
    </citation>
    <scope>NUCLEOTIDE SEQUENCE [LARGE SCALE GENOMIC DNA]</scope>
    <source>
        <strain evidence="15 16">12B1</strain>
    </source>
</reference>
<evidence type="ECO:0000256" key="6">
    <source>
        <dbReference type="ARBA" id="ARBA00023054"/>
    </source>
</evidence>
<proteinExistence type="inferred from homology"/>
<evidence type="ECO:0000256" key="11">
    <source>
        <dbReference type="SAM" id="Coils"/>
    </source>
</evidence>
<dbReference type="Proteomes" id="UP001515480">
    <property type="component" value="Unassembled WGS sequence"/>
</dbReference>
<feature type="region of interest" description="Disordered" evidence="12">
    <location>
        <begin position="1"/>
        <end position="76"/>
    </location>
</feature>
<feature type="compositionally biased region" description="Low complexity" evidence="12">
    <location>
        <begin position="49"/>
        <end position="59"/>
    </location>
</feature>
<dbReference type="InterPro" id="IPR038273">
    <property type="entry name" value="Ndc80_sf"/>
</dbReference>
<feature type="domain" description="Kinetochore protein NDC80 loop region" evidence="14">
    <location>
        <begin position="369"/>
        <end position="594"/>
    </location>
</feature>
<dbReference type="AlphaFoldDB" id="A0AB34JEU9"/>
<evidence type="ECO:0000259" key="14">
    <source>
        <dbReference type="Pfam" id="PF24487"/>
    </source>
</evidence>
<evidence type="ECO:0000313" key="15">
    <source>
        <dbReference type="EMBL" id="KAL1519752.1"/>
    </source>
</evidence>
<evidence type="ECO:0000256" key="8">
    <source>
        <dbReference type="ARBA" id="ARBA00023306"/>
    </source>
</evidence>
<keyword evidence="3 10" id="KW-0132">Cell division</keyword>
<comment type="subcellular location">
    <subcellularLocation>
        <location evidence="10">Chromosome</location>
        <location evidence="10">Centromere</location>
        <location evidence="10">Kinetochore</location>
    </subcellularLocation>
    <subcellularLocation>
        <location evidence="10">Nucleus</location>
    </subcellularLocation>
</comment>
<keyword evidence="9 10" id="KW-0137">Centromere</keyword>
<keyword evidence="7 10" id="KW-0539">Nucleus</keyword>
<dbReference type="InterPro" id="IPR005550">
    <property type="entry name" value="Kinetochore_Ndc80"/>
</dbReference>
<feature type="coiled-coil region" evidence="11">
    <location>
        <begin position="310"/>
        <end position="382"/>
    </location>
</feature>
<dbReference type="Gene3D" id="1.10.418.30">
    <property type="entry name" value="Ncd80 complex, Ncd80 subunit"/>
    <property type="match status" value="1"/>
</dbReference>
<dbReference type="InterPro" id="IPR055260">
    <property type="entry name" value="Ndc80_CH"/>
</dbReference>
<dbReference type="PANTHER" id="PTHR10643">
    <property type="entry name" value="KINETOCHORE PROTEIN NDC80"/>
    <property type="match status" value="1"/>
</dbReference>
<sequence length="605" mass="67604">MMHRPSLAGLGASAGNSRKSLAGAGRPSLAGGIKRASNIGGEDLRRSRGISMGGRRSSMAPGAGGRKPNDPRNISDKKFKDAAIKKLIQYLAEHGYDRAISTQILTAPSAKEFVYILSFLLKNAIPNFKFGAKYEDDVPVVLKALGYPYTISKGALSAVGTPHTWPHLLAALSWLVDLLKYAEAAFDGEENGDFDADDDNKVFFDYLQKAYQLFLSGEDDLSPLDEQLAFVFESKNSSLISEINGLQSANADLATKIKGFKGVPNEETGELETPLQKERARNQLLVDDTAKVEKFVMTLRAHLTKVNGKLEEDRQYSRELEKELAMVNAQIESYKTTTAKQELTPSDVQRMNAERDRLESELARLKARKDELNKQLWEEETAISRGIDLLEGKIQQANNCALRLQLIPAEARNAGGVSHHLELRKHLLQTEPHSLLNIDPNAVIKPSLSQLKARFVCELATTQESMLEAEEAERNRDEEKQAREEELQELKMAMQRLEKEEKLVRDEHARQLDEINREKELLQGQILAARSNGGSSLLHSQNELTALQKEYDGFMQLSKQELEKMHSHLVSELDILTVHKTGMEQQLAELNEHLAKMLSDLQADS</sequence>
<comment type="subunit">
    <text evidence="10">Component of the NDC80 complex.</text>
</comment>
<gene>
    <name evidence="15" type="ORF">AB1Y20_023260</name>
</gene>
<dbReference type="Pfam" id="PF03801">
    <property type="entry name" value="Ndc80_HEC"/>
    <property type="match status" value="1"/>
</dbReference>
<comment type="caution">
    <text evidence="15">The sequence shown here is derived from an EMBL/GenBank/DDBJ whole genome shotgun (WGS) entry which is preliminary data.</text>
</comment>
<dbReference type="EMBL" id="JBGBPQ010000009">
    <property type="protein sequence ID" value="KAL1519752.1"/>
    <property type="molecule type" value="Genomic_DNA"/>
</dbReference>
<evidence type="ECO:0000256" key="1">
    <source>
        <dbReference type="ARBA" id="ARBA00007050"/>
    </source>
</evidence>
<dbReference type="GO" id="GO:0051301">
    <property type="term" value="P:cell division"/>
    <property type="evidence" value="ECO:0007669"/>
    <property type="project" value="UniProtKB-UniRule"/>
</dbReference>
<evidence type="ECO:0000313" key="16">
    <source>
        <dbReference type="Proteomes" id="UP001515480"/>
    </source>
</evidence>
<name>A0AB34JEU9_PRYPA</name>
<feature type="coiled-coil region" evidence="11">
    <location>
        <begin position="462"/>
        <end position="532"/>
    </location>
</feature>
<evidence type="ECO:0000256" key="3">
    <source>
        <dbReference type="ARBA" id="ARBA00022618"/>
    </source>
</evidence>
<dbReference type="GO" id="GO:0005634">
    <property type="term" value="C:nucleus"/>
    <property type="evidence" value="ECO:0007669"/>
    <property type="project" value="UniProtKB-SubCell"/>
</dbReference>
<comment type="function">
    <text evidence="10">Acts as a component of the essential kinetochore-associated NDC80 complex, which is required for chromosome segregation and spindle checkpoint activity.</text>
</comment>
<organism evidence="15 16">
    <name type="scientific">Prymnesium parvum</name>
    <name type="common">Toxic golden alga</name>
    <dbReference type="NCBI Taxonomy" id="97485"/>
    <lineage>
        <taxon>Eukaryota</taxon>
        <taxon>Haptista</taxon>
        <taxon>Haptophyta</taxon>
        <taxon>Prymnesiophyceae</taxon>
        <taxon>Prymnesiales</taxon>
        <taxon>Prymnesiaceae</taxon>
        <taxon>Prymnesium</taxon>
    </lineage>
</organism>
<evidence type="ECO:0000256" key="7">
    <source>
        <dbReference type="ARBA" id="ARBA00023242"/>
    </source>
</evidence>
<evidence type="ECO:0000256" key="4">
    <source>
        <dbReference type="ARBA" id="ARBA00022776"/>
    </source>
</evidence>
<keyword evidence="8 10" id="KW-0131">Cell cycle</keyword>
<keyword evidence="5 10" id="KW-0995">Kinetochore</keyword>
<accession>A0AB34JEU9</accession>